<proteinExistence type="predicted"/>
<name>A0A6G0YKE0_APHCR</name>
<dbReference type="Proteomes" id="UP000478052">
    <property type="component" value="Unassembled WGS sequence"/>
</dbReference>
<keyword evidence="2" id="KW-1185">Reference proteome</keyword>
<comment type="caution">
    <text evidence="1">The sequence shown here is derived from an EMBL/GenBank/DDBJ whole genome shotgun (WGS) entry which is preliminary data.</text>
</comment>
<organism evidence="1 2">
    <name type="scientific">Aphis craccivora</name>
    <name type="common">Cowpea aphid</name>
    <dbReference type="NCBI Taxonomy" id="307492"/>
    <lineage>
        <taxon>Eukaryota</taxon>
        <taxon>Metazoa</taxon>
        <taxon>Ecdysozoa</taxon>
        <taxon>Arthropoda</taxon>
        <taxon>Hexapoda</taxon>
        <taxon>Insecta</taxon>
        <taxon>Pterygota</taxon>
        <taxon>Neoptera</taxon>
        <taxon>Paraneoptera</taxon>
        <taxon>Hemiptera</taxon>
        <taxon>Sternorrhyncha</taxon>
        <taxon>Aphidomorpha</taxon>
        <taxon>Aphidoidea</taxon>
        <taxon>Aphididae</taxon>
        <taxon>Aphidini</taxon>
        <taxon>Aphis</taxon>
        <taxon>Aphis</taxon>
    </lineage>
</organism>
<dbReference type="EMBL" id="VUJU01003535">
    <property type="protein sequence ID" value="KAF0757584.1"/>
    <property type="molecule type" value="Genomic_DNA"/>
</dbReference>
<gene>
    <name evidence="1" type="ORF">FWK35_00004432</name>
</gene>
<evidence type="ECO:0000313" key="1">
    <source>
        <dbReference type="EMBL" id="KAF0757584.1"/>
    </source>
</evidence>
<accession>A0A6G0YKE0</accession>
<reference evidence="1 2" key="1">
    <citation type="submission" date="2019-08" db="EMBL/GenBank/DDBJ databases">
        <title>Whole genome of Aphis craccivora.</title>
        <authorList>
            <person name="Voronova N.V."/>
            <person name="Shulinski R.S."/>
            <person name="Bandarenka Y.V."/>
            <person name="Zhorov D.G."/>
            <person name="Warner D."/>
        </authorList>
    </citation>
    <scope>NUCLEOTIDE SEQUENCE [LARGE SCALE GENOMIC DNA]</scope>
    <source>
        <strain evidence="1">180601</strain>
        <tissue evidence="1">Whole Body</tissue>
    </source>
</reference>
<protein>
    <submittedName>
        <fullName evidence="1">Uncharacterized protein</fullName>
    </submittedName>
</protein>
<evidence type="ECO:0000313" key="2">
    <source>
        <dbReference type="Proteomes" id="UP000478052"/>
    </source>
</evidence>
<sequence length="102" mass="11866">MDSPYQQHIELYLQSPLLHQTNIKKCDKMFLIGNSYCSKSPLKFHFTCVDGSMFSNIGDRNKHMQKAHGVDNRNSVHLLKYEKKTLKLSQMYVNTFPTSIII</sequence>
<dbReference type="AlphaFoldDB" id="A0A6G0YKE0"/>